<dbReference type="Proteomes" id="UP000579281">
    <property type="component" value="Unassembled WGS sequence"/>
</dbReference>
<feature type="chain" id="PRO_5032365779" evidence="2">
    <location>
        <begin position="32"/>
        <end position="535"/>
    </location>
</feature>
<dbReference type="InterPro" id="IPR017853">
    <property type="entry name" value="GH"/>
</dbReference>
<dbReference type="SUPFAM" id="SSF51445">
    <property type="entry name" value="(Trans)glycosidases"/>
    <property type="match status" value="1"/>
</dbReference>
<dbReference type="InterPro" id="IPR001119">
    <property type="entry name" value="SLH_dom"/>
</dbReference>
<gene>
    <name evidence="5" type="ORF">HNQ80_000431</name>
</gene>
<dbReference type="Pfam" id="PF00395">
    <property type="entry name" value="SLH"/>
    <property type="match status" value="3"/>
</dbReference>
<reference evidence="5 6" key="1">
    <citation type="submission" date="2020-08" db="EMBL/GenBank/DDBJ databases">
        <title>Genomic Encyclopedia of Type Strains, Phase IV (KMG-IV): sequencing the most valuable type-strain genomes for metagenomic binning, comparative biology and taxonomic classification.</title>
        <authorList>
            <person name="Goeker M."/>
        </authorList>
    </citation>
    <scope>NUCLEOTIDE SEQUENCE [LARGE SCALE GENOMIC DNA]</scope>
    <source>
        <strain evidence="5 6">DSM 103526</strain>
    </source>
</reference>
<dbReference type="EMBL" id="JACHEN010000002">
    <property type="protein sequence ID" value="MBB6214351.1"/>
    <property type="molecule type" value="Genomic_DNA"/>
</dbReference>
<evidence type="ECO:0000313" key="6">
    <source>
        <dbReference type="Proteomes" id="UP000579281"/>
    </source>
</evidence>
<keyword evidence="6" id="KW-1185">Reference proteome</keyword>
<dbReference type="Pfam" id="PF00704">
    <property type="entry name" value="Glyco_hydro_18"/>
    <property type="match status" value="1"/>
</dbReference>
<dbReference type="PROSITE" id="PS51910">
    <property type="entry name" value="GH18_2"/>
    <property type="match status" value="1"/>
</dbReference>
<organism evidence="5 6">
    <name type="scientific">Anaerosolibacter carboniphilus</name>
    <dbReference type="NCBI Taxonomy" id="1417629"/>
    <lineage>
        <taxon>Bacteria</taxon>
        <taxon>Bacillati</taxon>
        <taxon>Bacillota</taxon>
        <taxon>Clostridia</taxon>
        <taxon>Peptostreptococcales</taxon>
        <taxon>Thermotaleaceae</taxon>
        <taxon>Anaerosolibacter</taxon>
    </lineage>
</organism>
<dbReference type="SMART" id="SM00636">
    <property type="entry name" value="Glyco_18"/>
    <property type="match status" value="1"/>
</dbReference>
<dbReference type="InterPro" id="IPR001223">
    <property type="entry name" value="Glyco_hydro18_cat"/>
</dbReference>
<feature type="domain" description="SLH" evidence="3">
    <location>
        <begin position="355"/>
        <end position="414"/>
    </location>
</feature>
<name>A0A841KM77_9FIRM</name>
<dbReference type="Gene3D" id="3.20.20.80">
    <property type="entry name" value="Glycosidases"/>
    <property type="match status" value="1"/>
</dbReference>
<dbReference type="GO" id="GO:0008061">
    <property type="term" value="F:chitin binding"/>
    <property type="evidence" value="ECO:0007669"/>
    <property type="project" value="InterPro"/>
</dbReference>
<evidence type="ECO:0000259" key="3">
    <source>
        <dbReference type="PROSITE" id="PS51272"/>
    </source>
</evidence>
<sequence length="535" mass="59845">MKQKKTFKKIVALGSACTIAFSLMVGMPVEAKSNKMNMAYLYGGNINTYTSLVEKTKNTLQEVSPSYFDITEEGNLKLTGAVDSSFIKEMHKKGVKVVPFLSNHWDREVGRLALENQEKLIEDLVEAIQKYDLDGINVDIENVTEEDRDDYTSLVKNLRRKLPAHKSISVAVAANPNRLKKGWHGSYDYAALAQYSDYLMVMSYDESYTGGPVNPVASIGFVEKSIQYALEYVPKEKIVLGIPFYGRYWKDGESFGGYGISLNTVDNLLSKYNSQVTFDQKAQSPMARVTIGPNDPKAYAFGKEMSPGTYTVWYENEASIKAKLRLVQKYGLKGTGSWSLGNESGTTWDYYGLWLNGKYFSDIQGHWAQEDILSVENKGWMTGMSSTVFSPNTSLTRAQAASTLVRVMGLQPVEGASSFQDVSDRHWAKKDIETAKQYGLIQGVGNGKFAPDEPVTREQMAAMLDKVIVETESSKESEKKFPDVIDSSWSYSSIMKMTKNNVFSGYPDGNFRPKEAITRGQMASLMNRIAKYVEK</sequence>
<evidence type="ECO:0000256" key="1">
    <source>
        <dbReference type="ARBA" id="ARBA00022737"/>
    </source>
</evidence>
<dbReference type="AlphaFoldDB" id="A0A841KM77"/>
<dbReference type="PANTHER" id="PTHR46066:SF2">
    <property type="entry name" value="CHITINASE DOMAIN-CONTAINING PROTEIN 1"/>
    <property type="match status" value="1"/>
</dbReference>
<dbReference type="PANTHER" id="PTHR46066">
    <property type="entry name" value="CHITINASE DOMAIN-CONTAINING PROTEIN 1 FAMILY MEMBER"/>
    <property type="match status" value="1"/>
</dbReference>
<keyword evidence="2" id="KW-0732">Signal</keyword>
<protein>
    <submittedName>
        <fullName evidence="5">Spore germination protein YaaH</fullName>
    </submittedName>
</protein>
<dbReference type="InterPro" id="IPR011583">
    <property type="entry name" value="Chitinase_II/V-like_cat"/>
</dbReference>
<dbReference type="RefSeq" id="WP_207726821.1">
    <property type="nucleotide sequence ID" value="NZ_JACHEN010000002.1"/>
</dbReference>
<evidence type="ECO:0000256" key="2">
    <source>
        <dbReference type="SAM" id="SignalP"/>
    </source>
</evidence>
<dbReference type="PROSITE" id="PS51272">
    <property type="entry name" value="SLH"/>
    <property type="match status" value="3"/>
</dbReference>
<feature type="domain" description="SLH" evidence="3">
    <location>
        <begin position="479"/>
        <end position="535"/>
    </location>
</feature>
<comment type="caution">
    <text evidence="5">The sequence shown here is derived from an EMBL/GenBank/DDBJ whole genome shotgun (WGS) entry which is preliminary data.</text>
</comment>
<proteinExistence type="predicted"/>
<feature type="signal peptide" evidence="2">
    <location>
        <begin position="1"/>
        <end position="31"/>
    </location>
</feature>
<evidence type="ECO:0000313" key="5">
    <source>
        <dbReference type="EMBL" id="MBB6214351.1"/>
    </source>
</evidence>
<evidence type="ECO:0000259" key="4">
    <source>
        <dbReference type="PROSITE" id="PS51910"/>
    </source>
</evidence>
<feature type="domain" description="GH18" evidence="4">
    <location>
        <begin position="35"/>
        <end position="358"/>
    </location>
</feature>
<keyword evidence="1" id="KW-0677">Repeat</keyword>
<feature type="domain" description="SLH" evidence="3">
    <location>
        <begin position="415"/>
        <end position="478"/>
    </location>
</feature>
<accession>A0A841KM77</accession>
<dbReference type="Gene3D" id="3.10.50.10">
    <property type="match status" value="1"/>
</dbReference>
<dbReference type="InterPro" id="IPR029070">
    <property type="entry name" value="Chitinase_insertion_sf"/>
</dbReference>
<dbReference type="GO" id="GO:0005975">
    <property type="term" value="P:carbohydrate metabolic process"/>
    <property type="evidence" value="ECO:0007669"/>
    <property type="project" value="InterPro"/>
</dbReference>